<dbReference type="OrthoDB" id="2669107at2759"/>
<dbReference type="HOGENOM" id="CLU_2109422_0_0_1"/>
<reference evidence="2" key="2">
    <citation type="submission" date="2015-01" db="EMBL/GenBank/DDBJ databases">
        <title>Evolutionary Origins and Diversification of the Mycorrhizal Mutualists.</title>
        <authorList>
            <consortium name="DOE Joint Genome Institute"/>
            <consortium name="Mycorrhizal Genomics Consortium"/>
            <person name="Kohler A."/>
            <person name="Kuo A."/>
            <person name="Nagy L.G."/>
            <person name="Floudas D."/>
            <person name="Copeland A."/>
            <person name="Barry K.W."/>
            <person name="Cichocki N."/>
            <person name="Veneault-Fourrey C."/>
            <person name="LaButti K."/>
            <person name="Lindquist E.A."/>
            <person name="Lipzen A."/>
            <person name="Lundell T."/>
            <person name="Morin E."/>
            <person name="Murat C."/>
            <person name="Riley R."/>
            <person name="Ohm R."/>
            <person name="Sun H."/>
            <person name="Tunlid A."/>
            <person name="Henrissat B."/>
            <person name="Grigoriev I.V."/>
            <person name="Hibbett D.S."/>
            <person name="Martin F."/>
        </authorList>
    </citation>
    <scope>NUCLEOTIDE SEQUENCE [LARGE SCALE GENOMIC DNA]</scope>
    <source>
        <strain evidence="2">LaAM-08-1</strain>
    </source>
</reference>
<proteinExistence type="predicted"/>
<sequence length="115" mass="12793">MVDITADPRFAGLLQAIDPVGDFRPDRGQILDDIEGEQETVPEDGLNTNDVSDLLQTVTQLSKGVCNKTDQEYRRLIAQFENFLVKHGLIKAGDLFATNPGTHAAHFIVLWIMNQ</sequence>
<organism evidence="1 2">
    <name type="scientific">Laccaria amethystina LaAM-08-1</name>
    <dbReference type="NCBI Taxonomy" id="1095629"/>
    <lineage>
        <taxon>Eukaryota</taxon>
        <taxon>Fungi</taxon>
        <taxon>Dikarya</taxon>
        <taxon>Basidiomycota</taxon>
        <taxon>Agaricomycotina</taxon>
        <taxon>Agaricomycetes</taxon>
        <taxon>Agaricomycetidae</taxon>
        <taxon>Agaricales</taxon>
        <taxon>Agaricineae</taxon>
        <taxon>Hydnangiaceae</taxon>
        <taxon>Laccaria</taxon>
    </lineage>
</organism>
<protein>
    <submittedName>
        <fullName evidence="1">Uncharacterized protein</fullName>
    </submittedName>
</protein>
<dbReference type="AlphaFoldDB" id="A0A0C9WQ35"/>
<keyword evidence="2" id="KW-1185">Reference proteome</keyword>
<evidence type="ECO:0000313" key="1">
    <source>
        <dbReference type="EMBL" id="KIJ93165.1"/>
    </source>
</evidence>
<gene>
    <name evidence="1" type="ORF">K443DRAFT_112479</name>
</gene>
<name>A0A0C9WQ35_9AGAR</name>
<accession>A0A0C9WQ35</accession>
<dbReference type="EMBL" id="KN838861">
    <property type="protein sequence ID" value="KIJ93165.1"/>
    <property type="molecule type" value="Genomic_DNA"/>
</dbReference>
<dbReference type="Proteomes" id="UP000054477">
    <property type="component" value="Unassembled WGS sequence"/>
</dbReference>
<reference evidence="1 2" key="1">
    <citation type="submission" date="2014-04" db="EMBL/GenBank/DDBJ databases">
        <authorList>
            <consortium name="DOE Joint Genome Institute"/>
            <person name="Kuo A."/>
            <person name="Kohler A."/>
            <person name="Nagy L.G."/>
            <person name="Floudas D."/>
            <person name="Copeland A."/>
            <person name="Barry K.W."/>
            <person name="Cichocki N."/>
            <person name="Veneault-Fourrey C."/>
            <person name="LaButti K."/>
            <person name="Lindquist E.A."/>
            <person name="Lipzen A."/>
            <person name="Lundell T."/>
            <person name="Morin E."/>
            <person name="Murat C."/>
            <person name="Sun H."/>
            <person name="Tunlid A."/>
            <person name="Henrissat B."/>
            <person name="Grigoriev I.V."/>
            <person name="Hibbett D.S."/>
            <person name="Martin F."/>
            <person name="Nordberg H.P."/>
            <person name="Cantor M.N."/>
            <person name="Hua S.X."/>
        </authorList>
    </citation>
    <scope>NUCLEOTIDE SEQUENCE [LARGE SCALE GENOMIC DNA]</scope>
    <source>
        <strain evidence="1 2">LaAM-08-1</strain>
    </source>
</reference>
<evidence type="ECO:0000313" key="2">
    <source>
        <dbReference type="Proteomes" id="UP000054477"/>
    </source>
</evidence>